<protein>
    <recommendedName>
        <fullName evidence="1">Sulphotransferase Stf0 domain-containing protein</fullName>
    </recommendedName>
</protein>
<sequence length="81" mass="8984">MAELQQHDDAWVTWFKKHRLDPIPVTYEALAASPGLAVADILSALEMAPEVSVNVEPETAKLADEVSEQWLSRYKAESSVC</sequence>
<dbReference type="InterPro" id="IPR024628">
    <property type="entry name" value="Sulfotransferase_Stf0_dom"/>
</dbReference>
<organism evidence="2">
    <name type="scientific">hydrothermal vent metagenome</name>
    <dbReference type="NCBI Taxonomy" id="652676"/>
    <lineage>
        <taxon>unclassified sequences</taxon>
        <taxon>metagenomes</taxon>
        <taxon>ecological metagenomes</taxon>
    </lineage>
</organism>
<dbReference type="Pfam" id="PF09037">
    <property type="entry name" value="Sulphotransf"/>
    <property type="match status" value="1"/>
</dbReference>
<dbReference type="SUPFAM" id="SSF52540">
    <property type="entry name" value="P-loop containing nucleoside triphosphate hydrolases"/>
    <property type="match status" value="1"/>
</dbReference>
<dbReference type="InterPro" id="IPR027417">
    <property type="entry name" value="P-loop_NTPase"/>
</dbReference>
<name>A0A3B0SRD1_9ZZZZ</name>
<reference evidence="2" key="1">
    <citation type="submission" date="2018-06" db="EMBL/GenBank/DDBJ databases">
        <authorList>
            <person name="Zhirakovskaya E."/>
        </authorList>
    </citation>
    <scope>NUCLEOTIDE SEQUENCE</scope>
</reference>
<evidence type="ECO:0000259" key="1">
    <source>
        <dbReference type="Pfam" id="PF09037"/>
    </source>
</evidence>
<accession>A0A3B0SRD1</accession>
<dbReference type="EMBL" id="UOEC01000144">
    <property type="protein sequence ID" value="VAV97385.1"/>
    <property type="molecule type" value="Genomic_DNA"/>
</dbReference>
<feature type="domain" description="Sulphotransferase Stf0" evidence="1">
    <location>
        <begin position="2"/>
        <end position="77"/>
    </location>
</feature>
<proteinExistence type="predicted"/>
<dbReference type="AlphaFoldDB" id="A0A3B0SRD1"/>
<dbReference type="Gene3D" id="3.40.50.300">
    <property type="entry name" value="P-loop containing nucleotide triphosphate hydrolases"/>
    <property type="match status" value="1"/>
</dbReference>
<evidence type="ECO:0000313" key="2">
    <source>
        <dbReference type="EMBL" id="VAV97385.1"/>
    </source>
</evidence>
<gene>
    <name evidence="2" type="ORF">MNBD_ALPHA08-2209</name>
</gene>